<keyword evidence="2" id="KW-0768">Sushi</keyword>
<dbReference type="InterPro" id="IPR035976">
    <property type="entry name" value="Sushi/SCR/CCP_sf"/>
</dbReference>
<dbReference type="PROSITE" id="PS50923">
    <property type="entry name" value="SUSHI"/>
    <property type="match status" value="1"/>
</dbReference>
<sequence length="141" mass="15948">MSKYLIQSRYTPSGSDSKKIRVNFNLPIQDITINCGAIRSREFKLNNSTVYLNHTSYINNLLPFKNYTIQVKVTNNVDLSTESILVIETLELGKDWSVGTTAQYSCEEGFYITGQSEIICSVDYGVVDWSGESPECRKRGK</sequence>
<comment type="caution">
    <text evidence="2">Lacks conserved residue(s) required for the propagation of feature annotation.</text>
</comment>
<comment type="caution">
    <text evidence="4">The sequence shown here is derived from an EMBL/GenBank/DDBJ whole genome shotgun (WGS) entry which is preliminary data.</text>
</comment>
<evidence type="ECO:0000313" key="5">
    <source>
        <dbReference type="Proteomes" id="UP000593567"/>
    </source>
</evidence>
<dbReference type="OrthoDB" id="6060545at2759"/>
<proteinExistence type="predicted"/>
<evidence type="ECO:0000256" key="2">
    <source>
        <dbReference type="PROSITE-ProRule" id="PRU00302"/>
    </source>
</evidence>
<dbReference type="InterPro" id="IPR000436">
    <property type="entry name" value="Sushi_SCR_CCP_dom"/>
</dbReference>
<dbReference type="CDD" id="cd00033">
    <property type="entry name" value="CCP"/>
    <property type="match status" value="1"/>
</dbReference>
<dbReference type="SMART" id="SM00032">
    <property type="entry name" value="CCP"/>
    <property type="match status" value="1"/>
</dbReference>
<evidence type="ECO:0000256" key="1">
    <source>
        <dbReference type="ARBA" id="ARBA00023157"/>
    </source>
</evidence>
<organism evidence="4 5">
    <name type="scientific">Bugula neritina</name>
    <name type="common">Brown bryozoan</name>
    <name type="synonym">Sertularia neritina</name>
    <dbReference type="NCBI Taxonomy" id="10212"/>
    <lineage>
        <taxon>Eukaryota</taxon>
        <taxon>Metazoa</taxon>
        <taxon>Spiralia</taxon>
        <taxon>Lophotrochozoa</taxon>
        <taxon>Bryozoa</taxon>
        <taxon>Gymnolaemata</taxon>
        <taxon>Cheilostomatida</taxon>
        <taxon>Flustrina</taxon>
        <taxon>Buguloidea</taxon>
        <taxon>Bugulidae</taxon>
        <taxon>Bugula</taxon>
    </lineage>
</organism>
<protein>
    <recommendedName>
        <fullName evidence="3">Sushi domain-containing protein</fullName>
    </recommendedName>
</protein>
<dbReference type="AlphaFoldDB" id="A0A7J7KE94"/>
<gene>
    <name evidence="4" type="ORF">EB796_005752</name>
</gene>
<evidence type="ECO:0000259" key="3">
    <source>
        <dbReference type="PROSITE" id="PS50923"/>
    </source>
</evidence>
<dbReference type="Gene3D" id="2.10.70.10">
    <property type="entry name" value="Complement Module, domain 1"/>
    <property type="match status" value="1"/>
</dbReference>
<accession>A0A7J7KE94</accession>
<dbReference type="EMBL" id="VXIV02000805">
    <property type="protein sequence ID" value="KAF6035938.1"/>
    <property type="molecule type" value="Genomic_DNA"/>
</dbReference>
<feature type="domain" description="Sushi" evidence="3">
    <location>
        <begin position="79"/>
        <end position="138"/>
    </location>
</feature>
<dbReference type="Proteomes" id="UP000593567">
    <property type="component" value="Unassembled WGS sequence"/>
</dbReference>
<dbReference type="SUPFAM" id="SSF57535">
    <property type="entry name" value="Complement control module/SCR domain"/>
    <property type="match status" value="1"/>
</dbReference>
<dbReference type="Pfam" id="PF00084">
    <property type="entry name" value="Sushi"/>
    <property type="match status" value="1"/>
</dbReference>
<reference evidence="4" key="1">
    <citation type="submission" date="2020-06" db="EMBL/GenBank/DDBJ databases">
        <title>Draft genome of Bugula neritina, a colonial animal packing powerful symbionts and potential medicines.</title>
        <authorList>
            <person name="Rayko M."/>
        </authorList>
    </citation>
    <scope>NUCLEOTIDE SEQUENCE [LARGE SCALE GENOMIC DNA]</scope>
    <source>
        <strain evidence="4">Kwan_BN1</strain>
    </source>
</reference>
<keyword evidence="1" id="KW-1015">Disulfide bond</keyword>
<name>A0A7J7KE94_BUGNE</name>
<keyword evidence="5" id="KW-1185">Reference proteome</keyword>
<evidence type="ECO:0000313" key="4">
    <source>
        <dbReference type="EMBL" id="KAF6035938.1"/>
    </source>
</evidence>